<protein>
    <recommendedName>
        <fullName evidence="4">Integrase zinc-binding domain-containing protein</fullName>
    </recommendedName>
</protein>
<feature type="compositionally biased region" description="Basic and acidic residues" evidence="1">
    <location>
        <begin position="17"/>
        <end position="27"/>
    </location>
</feature>
<reference evidence="2 3" key="1">
    <citation type="submission" date="2016-07" db="EMBL/GenBank/DDBJ databases">
        <title>Draft genome of the white-rot fungus Obba rivulosa 3A-2.</title>
        <authorList>
            <consortium name="DOE Joint Genome Institute"/>
            <person name="Miettinen O."/>
            <person name="Riley R."/>
            <person name="Acob R."/>
            <person name="Barry K."/>
            <person name="Cullen D."/>
            <person name="De Vries R."/>
            <person name="Hainaut M."/>
            <person name="Hatakka A."/>
            <person name="Henrissat B."/>
            <person name="Hilden K."/>
            <person name="Kuo R."/>
            <person name="Labutti K."/>
            <person name="Lipzen A."/>
            <person name="Makela M.R."/>
            <person name="Sandor L."/>
            <person name="Spatafora J.W."/>
            <person name="Grigoriev I.V."/>
            <person name="Hibbett D.S."/>
        </authorList>
    </citation>
    <scope>NUCLEOTIDE SEQUENCE [LARGE SCALE GENOMIC DNA]</scope>
    <source>
        <strain evidence="2 3">3A-2</strain>
    </source>
</reference>
<feature type="non-terminal residue" evidence="2">
    <location>
        <position position="199"/>
    </location>
</feature>
<name>A0A8E2DEK1_9APHY</name>
<feature type="compositionally biased region" description="Polar residues" evidence="1">
    <location>
        <begin position="49"/>
        <end position="64"/>
    </location>
</feature>
<gene>
    <name evidence="2" type="ORF">OBBRIDRAFT_742719</name>
</gene>
<dbReference type="Proteomes" id="UP000250043">
    <property type="component" value="Unassembled WGS sequence"/>
</dbReference>
<dbReference type="Gene3D" id="1.10.340.70">
    <property type="match status" value="1"/>
</dbReference>
<dbReference type="AlphaFoldDB" id="A0A8E2DEK1"/>
<keyword evidence="3" id="KW-1185">Reference proteome</keyword>
<evidence type="ECO:0008006" key="4">
    <source>
        <dbReference type="Google" id="ProtNLM"/>
    </source>
</evidence>
<sequence length="199" mass="22202">MRRTRQTHPPPPPAKTGRPETAKEFSKRIHRVVLRATRQGGGSAGETVHLNTEVQPISEQSSHRGPTAPETPVSRTKASANDTHSPTHDLSGLLTSDLLGLISESEEGIDLPKALKGKYREDSFFRNILDNPKHYKNFRVHDGLIYCTDQGKHLLCIPNIRIGGRSARELVIHHAHSILAHLGAYKTTGLLRDHVWWKT</sequence>
<proteinExistence type="predicted"/>
<evidence type="ECO:0000256" key="1">
    <source>
        <dbReference type="SAM" id="MobiDB-lite"/>
    </source>
</evidence>
<feature type="region of interest" description="Disordered" evidence="1">
    <location>
        <begin position="1"/>
        <end position="90"/>
    </location>
</feature>
<evidence type="ECO:0000313" key="2">
    <source>
        <dbReference type="EMBL" id="OCH83772.1"/>
    </source>
</evidence>
<dbReference type="EMBL" id="KV722822">
    <property type="protein sequence ID" value="OCH83772.1"/>
    <property type="molecule type" value="Genomic_DNA"/>
</dbReference>
<dbReference type="OrthoDB" id="3249394at2759"/>
<organism evidence="2 3">
    <name type="scientific">Obba rivulosa</name>
    <dbReference type="NCBI Taxonomy" id="1052685"/>
    <lineage>
        <taxon>Eukaryota</taxon>
        <taxon>Fungi</taxon>
        <taxon>Dikarya</taxon>
        <taxon>Basidiomycota</taxon>
        <taxon>Agaricomycotina</taxon>
        <taxon>Agaricomycetes</taxon>
        <taxon>Polyporales</taxon>
        <taxon>Gelatoporiaceae</taxon>
        <taxon>Obba</taxon>
    </lineage>
</organism>
<accession>A0A8E2DEK1</accession>
<feature type="compositionally biased region" description="Polar residues" evidence="1">
    <location>
        <begin position="73"/>
        <end position="84"/>
    </location>
</feature>
<evidence type="ECO:0000313" key="3">
    <source>
        <dbReference type="Proteomes" id="UP000250043"/>
    </source>
</evidence>